<proteinExistence type="predicted"/>
<gene>
    <name evidence="2" type="ORF">NVIE_015480</name>
</gene>
<organism evidence="2 3">
    <name type="scientific">Nitrososphaera viennensis EN76</name>
    <dbReference type="NCBI Taxonomy" id="926571"/>
    <lineage>
        <taxon>Archaea</taxon>
        <taxon>Nitrososphaerota</taxon>
        <taxon>Nitrososphaeria</taxon>
        <taxon>Nitrososphaerales</taxon>
        <taxon>Nitrososphaeraceae</taxon>
        <taxon>Nitrososphaera</taxon>
    </lineage>
</organism>
<dbReference type="HOGENOM" id="CLU_127592_3_0_2"/>
<dbReference type="SUPFAM" id="SSF54593">
    <property type="entry name" value="Glyoxalase/Bleomycin resistance protein/Dihydroxybiphenyl dioxygenase"/>
    <property type="match status" value="1"/>
</dbReference>
<dbReference type="Gene3D" id="3.10.180.10">
    <property type="entry name" value="2,3-Dihydroxybiphenyl 1,2-Dioxygenase, domain 1"/>
    <property type="match status" value="1"/>
</dbReference>
<dbReference type="OrthoDB" id="134577at2157"/>
<protein>
    <recommendedName>
        <fullName evidence="1">Glyoxalase/Bleomycin resistance-like N-terminal domain-containing protein</fullName>
    </recommendedName>
</protein>
<dbReference type="InterPro" id="IPR052164">
    <property type="entry name" value="Anthracycline_SecMetBiosynth"/>
</dbReference>
<evidence type="ECO:0000313" key="2">
    <source>
        <dbReference type="EMBL" id="AIC15797.1"/>
    </source>
</evidence>
<dbReference type="AlphaFoldDB" id="A0A060HRG7"/>
<dbReference type="Proteomes" id="UP000027093">
    <property type="component" value="Chromosome"/>
</dbReference>
<dbReference type="PANTHER" id="PTHR33993:SF2">
    <property type="entry name" value="VOC DOMAIN-CONTAINING PROTEIN"/>
    <property type="match status" value="1"/>
</dbReference>
<accession>A0A060HRG7</accession>
<dbReference type="InterPro" id="IPR053863">
    <property type="entry name" value="Glyoxy/Ble-like_N"/>
</dbReference>
<dbReference type="GeneID" id="74946819"/>
<dbReference type="RefSeq" id="WP_075054721.1">
    <property type="nucleotide sequence ID" value="NZ_CP007536.1"/>
</dbReference>
<evidence type="ECO:0000313" key="3">
    <source>
        <dbReference type="Proteomes" id="UP000027093"/>
    </source>
</evidence>
<dbReference type="PANTHER" id="PTHR33993">
    <property type="entry name" value="GLYOXALASE-RELATED"/>
    <property type="match status" value="1"/>
</dbReference>
<dbReference type="EMBL" id="CP007536">
    <property type="protein sequence ID" value="AIC15797.1"/>
    <property type="molecule type" value="Genomic_DNA"/>
</dbReference>
<dbReference type="KEGG" id="nvn:NVIE_015480"/>
<dbReference type="CDD" id="cd07247">
    <property type="entry name" value="SgaA_N_like"/>
    <property type="match status" value="1"/>
</dbReference>
<keyword evidence="3" id="KW-1185">Reference proteome</keyword>
<dbReference type="InterPro" id="IPR029068">
    <property type="entry name" value="Glyas_Bleomycin-R_OHBP_Dase"/>
</dbReference>
<feature type="domain" description="Glyoxalase/Bleomycin resistance-like N-terminal" evidence="1">
    <location>
        <begin position="3"/>
        <end position="41"/>
    </location>
</feature>
<reference evidence="2 3" key="1">
    <citation type="journal article" date="2014" name="Int. J. Syst. Evol. Microbiol.">
        <title>Nitrososphaera viennensis gen. nov., sp. nov., an aerobic and mesophilic, ammonia-oxidizing archaeon from soil and a member of the archaeal phylum Thaumarchaeota.</title>
        <authorList>
            <person name="Stieglmeier M."/>
            <person name="Klingl A."/>
            <person name="Alves R.J."/>
            <person name="Rittmann S.K."/>
            <person name="Melcher M."/>
            <person name="Leisch N."/>
            <person name="Schleper C."/>
        </authorList>
    </citation>
    <scope>NUCLEOTIDE SEQUENCE [LARGE SCALE GENOMIC DNA]</scope>
    <source>
        <strain evidence="2">EN76</strain>
    </source>
</reference>
<sequence length="127" mass="14111">MATIVYFEIPSDNTERAGKFYGALFGWKTEKMQGSVEYLMFGTTDHNGKEVGGGGIMKRKTPDQGITNYIGVDSVEKYAKKVQELGGTVKVPKTEVQGFGWYAICTDTENNTFGLWESSPQAQQQQH</sequence>
<dbReference type="Pfam" id="PF22677">
    <property type="entry name" value="Ble-like_N"/>
    <property type="match status" value="1"/>
</dbReference>
<evidence type="ECO:0000259" key="1">
    <source>
        <dbReference type="Pfam" id="PF22677"/>
    </source>
</evidence>
<name>A0A060HRG7_9ARCH</name>